<dbReference type="AlphaFoldDB" id="A0ABD0KGQ6"/>
<accession>A0ABD0KGQ6</accession>
<gene>
    <name evidence="1" type="ORF">BaRGS_00022536</name>
</gene>
<sequence>MNLANSRRNVSQGSLPEDLKACGKSCLACLWRLMTAGASEDNPHRFFLVTPHWLLQAPKQHGMLPNSGKNVLVSQKVYGSSEQSLHMISRLEEKSCVCHVRTSRGHSDVVKEECARRDARETK</sequence>
<dbReference type="EMBL" id="JACVVK020000182">
    <property type="protein sequence ID" value="KAK7486213.1"/>
    <property type="molecule type" value="Genomic_DNA"/>
</dbReference>
<reference evidence="1 2" key="1">
    <citation type="journal article" date="2023" name="Sci. Data">
        <title>Genome assembly of the Korean intertidal mud-creeper Batillaria attramentaria.</title>
        <authorList>
            <person name="Patra A.K."/>
            <person name="Ho P.T."/>
            <person name="Jun S."/>
            <person name="Lee S.J."/>
            <person name="Kim Y."/>
            <person name="Won Y.J."/>
        </authorList>
    </citation>
    <scope>NUCLEOTIDE SEQUENCE [LARGE SCALE GENOMIC DNA]</scope>
    <source>
        <strain evidence="1">Wonlab-2016</strain>
    </source>
</reference>
<organism evidence="1 2">
    <name type="scientific">Batillaria attramentaria</name>
    <dbReference type="NCBI Taxonomy" id="370345"/>
    <lineage>
        <taxon>Eukaryota</taxon>
        <taxon>Metazoa</taxon>
        <taxon>Spiralia</taxon>
        <taxon>Lophotrochozoa</taxon>
        <taxon>Mollusca</taxon>
        <taxon>Gastropoda</taxon>
        <taxon>Caenogastropoda</taxon>
        <taxon>Sorbeoconcha</taxon>
        <taxon>Cerithioidea</taxon>
        <taxon>Batillariidae</taxon>
        <taxon>Batillaria</taxon>
    </lineage>
</organism>
<proteinExistence type="predicted"/>
<keyword evidence="2" id="KW-1185">Reference proteome</keyword>
<protein>
    <submittedName>
        <fullName evidence="1">Uncharacterized protein</fullName>
    </submittedName>
</protein>
<dbReference type="Proteomes" id="UP001519460">
    <property type="component" value="Unassembled WGS sequence"/>
</dbReference>
<name>A0ABD0KGQ6_9CAEN</name>
<comment type="caution">
    <text evidence="1">The sequence shown here is derived from an EMBL/GenBank/DDBJ whole genome shotgun (WGS) entry which is preliminary data.</text>
</comment>
<evidence type="ECO:0000313" key="1">
    <source>
        <dbReference type="EMBL" id="KAK7486213.1"/>
    </source>
</evidence>
<evidence type="ECO:0000313" key="2">
    <source>
        <dbReference type="Proteomes" id="UP001519460"/>
    </source>
</evidence>